<accession>X7ENI1</accession>
<gene>
    <name evidence="7" type="ORF">OCH239_01315</name>
</gene>
<dbReference type="InterPro" id="IPR050833">
    <property type="entry name" value="Poly_Biosynth_Transport"/>
</dbReference>
<evidence type="ECO:0000256" key="2">
    <source>
        <dbReference type="ARBA" id="ARBA00022475"/>
    </source>
</evidence>
<feature type="transmembrane region" description="Helical" evidence="6">
    <location>
        <begin position="236"/>
        <end position="257"/>
    </location>
</feature>
<proteinExistence type="predicted"/>
<dbReference type="Pfam" id="PF01943">
    <property type="entry name" value="Polysacc_synt"/>
    <property type="match status" value="1"/>
</dbReference>
<feature type="transmembrane region" description="Helical" evidence="6">
    <location>
        <begin position="325"/>
        <end position="345"/>
    </location>
</feature>
<feature type="transmembrane region" description="Helical" evidence="6">
    <location>
        <begin position="12"/>
        <end position="36"/>
    </location>
</feature>
<dbReference type="AlphaFoldDB" id="X7ENI1"/>
<dbReference type="eggNOG" id="COG2244">
    <property type="taxonomic scope" value="Bacteria"/>
</dbReference>
<keyword evidence="5 6" id="KW-0472">Membrane</keyword>
<feature type="transmembrane region" description="Helical" evidence="6">
    <location>
        <begin position="112"/>
        <end position="135"/>
    </location>
</feature>
<dbReference type="PRINTS" id="PR00173">
    <property type="entry name" value="EDTRNSPORT"/>
</dbReference>
<evidence type="ECO:0000313" key="7">
    <source>
        <dbReference type="EMBL" id="ETX16728.1"/>
    </source>
</evidence>
<keyword evidence="8" id="KW-1185">Reference proteome</keyword>
<feature type="transmembrane region" description="Helical" evidence="6">
    <location>
        <begin position="48"/>
        <end position="66"/>
    </location>
</feature>
<evidence type="ECO:0000313" key="8">
    <source>
        <dbReference type="Proteomes" id="UP000022447"/>
    </source>
</evidence>
<evidence type="ECO:0000256" key="3">
    <source>
        <dbReference type="ARBA" id="ARBA00022692"/>
    </source>
</evidence>
<evidence type="ECO:0000256" key="5">
    <source>
        <dbReference type="ARBA" id="ARBA00023136"/>
    </source>
</evidence>
<dbReference type="EMBL" id="JALZ01000001">
    <property type="protein sequence ID" value="ETX16728.1"/>
    <property type="molecule type" value="Genomic_DNA"/>
</dbReference>
<keyword evidence="4 6" id="KW-1133">Transmembrane helix</keyword>
<comment type="subcellular location">
    <subcellularLocation>
        <location evidence="1">Cell membrane</location>
        <topology evidence="1">Multi-pass membrane protein</topology>
    </subcellularLocation>
</comment>
<sequence length="420" mass="44086">MRPDIRASGALGNMIGWAMSGQLVYVLGQFALLALLTRHASVEDIGRFGLAGAIATPVFFFFNLGLRYNTATDLWSRIAFVDFLALRLIATILGLLVVFAIAWLLMPDPVSRLILIAFALAKATEAVSDLAYGVFQKHGRLELMARSMMLRSVGSVAVSAAILIPGGSVQAALAGMFLAWLSVCLVFDLPGAVGLERSAEGIGRPALDRLRRLALGSLPLGIEGLLVHVSTGLPRLLLAGMAGLEALGYFTTIAYVYQAATTLQQSVNQAILGRLAEDWQSRRVAHFYALLVRLSVIVCGVSLVAAVLAVPLGPAALSIAFGPDYSAHAGLLSLMFVAMALTMPYSVLQTGLMAQRRFGIQAANRAIYAALLAASCYLAIAAFGMEGAALGLAVAASVLVVVTAAMLVRSQPAPDGATTP</sequence>
<feature type="transmembrane region" description="Helical" evidence="6">
    <location>
        <begin position="78"/>
        <end position="106"/>
    </location>
</feature>
<dbReference type="Proteomes" id="UP000022447">
    <property type="component" value="Unassembled WGS sequence"/>
</dbReference>
<dbReference type="RefSeq" id="WP_037257512.1">
    <property type="nucleotide sequence ID" value="NZ_JALZ01000001.1"/>
</dbReference>
<feature type="transmembrane region" description="Helical" evidence="6">
    <location>
        <begin position="389"/>
        <end position="408"/>
    </location>
</feature>
<dbReference type="PANTHER" id="PTHR30250">
    <property type="entry name" value="PST FAMILY PREDICTED COLANIC ACID TRANSPORTER"/>
    <property type="match status" value="1"/>
</dbReference>
<organism evidence="7 8">
    <name type="scientific">Roseivivax halodurans JCM 10272</name>
    <dbReference type="NCBI Taxonomy" id="1449350"/>
    <lineage>
        <taxon>Bacteria</taxon>
        <taxon>Pseudomonadati</taxon>
        <taxon>Pseudomonadota</taxon>
        <taxon>Alphaproteobacteria</taxon>
        <taxon>Rhodobacterales</taxon>
        <taxon>Roseobacteraceae</taxon>
        <taxon>Roseivivax</taxon>
    </lineage>
</organism>
<evidence type="ECO:0008006" key="9">
    <source>
        <dbReference type="Google" id="ProtNLM"/>
    </source>
</evidence>
<dbReference type="InterPro" id="IPR002797">
    <property type="entry name" value="Polysacc_synth"/>
</dbReference>
<name>X7ENI1_9RHOB</name>
<evidence type="ECO:0000256" key="6">
    <source>
        <dbReference type="SAM" id="Phobius"/>
    </source>
</evidence>
<comment type="caution">
    <text evidence="7">The sequence shown here is derived from an EMBL/GenBank/DDBJ whole genome shotgun (WGS) entry which is preliminary data.</text>
</comment>
<dbReference type="STRING" id="1449350.OCH239_01315"/>
<dbReference type="GO" id="GO:0005886">
    <property type="term" value="C:plasma membrane"/>
    <property type="evidence" value="ECO:0007669"/>
    <property type="project" value="UniProtKB-SubCell"/>
</dbReference>
<keyword evidence="3 6" id="KW-0812">Transmembrane</keyword>
<evidence type="ECO:0000256" key="4">
    <source>
        <dbReference type="ARBA" id="ARBA00022989"/>
    </source>
</evidence>
<dbReference type="PANTHER" id="PTHR30250:SF11">
    <property type="entry name" value="O-ANTIGEN TRANSPORTER-RELATED"/>
    <property type="match status" value="1"/>
</dbReference>
<feature type="transmembrane region" description="Helical" evidence="6">
    <location>
        <begin position="290"/>
        <end position="313"/>
    </location>
</feature>
<reference evidence="7 8" key="1">
    <citation type="submission" date="2014-01" db="EMBL/GenBank/DDBJ databases">
        <title>Roseivivax halodurans JCM 10272 Genome Sequencing.</title>
        <authorList>
            <person name="Lai Q."/>
            <person name="Li G."/>
            <person name="Shao Z."/>
        </authorList>
    </citation>
    <scope>NUCLEOTIDE SEQUENCE [LARGE SCALE GENOMIC DNA]</scope>
    <source>
        <strain evidence="7 8">JCM 10272</strain>
    </source>
</reference>
<dbReference type="OrthoDB" id="8444362at2"/>
<protein>
    <recommendedName>
        <fullName evidence="9">Polysaccharide biosynthesis protein</fullName>
    </recommendedName>
</protein>
<evidence type="ECO:0000256" key="1">
    <source>
        <dbReference type="ARBA" id="ARBA00004651"/>
    </source>
</evidence>
<feature type="transmembrane region" description="Helical" evidence="6">
    <location>
        <begin position="366"/>
        <end position="383"/>
    </location>
</feature>
<keyword evidence="2" id="KW-1003">Cell membrane</keyword>